<evidence type="ECO:0000313" key="1">
    <source>
        <dbReference type="EMBL" id="KAJ5176314.1"/>
    </source>
</evidence>
<organism evidence="1 2">
    <name type="scientific">Penicillium canariense</name>
    <dbReference type="NCBI Taxonomy" id="189055"/>
    <lineage>
        <taxon>Eukaryota</taxon>
        <taxon>Fungi</taxon>
        <taxon>Dikarya</taxon>
        <taxon>Ascomycota</taxon>
        <taxon>Pezizomycotina</taxon>
        <taxon>Eurotiomycetes</taxon>
        <taxon>Eurotiomycetidae</taxon>
        <taxon>Eurotiales</taxon>
        <taxon>Aspergillaceae</taxon>
        <taxon>Penicillium</taxon>
    </lineage>
</organism>
<dbReference type="RefSeq" id="XP_056547922.1">
    <property type="nucleotide sequence ID" value="XM_056684316.1"/>
</dbReference>
<evidence type="ECO:0000313" key="2">
    <source>
        <dbReference type="Proteomes" id="UP001149163"/>
    </source>
</evidence>
<dbReference type="EMBL" id="JAPQKN010000001">
    <property type="protein sequence ID" value="KAJ5176314.1"/>
    <property type="molecule type" value="Genomic_DNA"/>
</dbReference>
<dbReference type="AlphaFoldDB" id="A0A9W9LUL0"/>
<gene>
    <name evidence="1" type="ORF">N7482_002191</name>
</gene>
<dbReference type="GeneID" id="81423492"/>
<comment type="caution">
    <text evidence="1">The sequence shown here is derived from an EMBL/GenBank/DDBJ whole genome shotgun (WGS) entry which is preliminary data.</text>
</comment>
<dbReference type="Proteomes" id="UP001149163">
    <property type="component" value="Unassembled WGS sequence"/>
</dbReference>
<name>A0A9W9LUL0_9EURO</name>
<proteinExistence type="predicted"/>
<accession>A0A9W9LUL0</accession>
<sequence length="79" mass="8825">MGRPEEEELTRSMFLGMISRAHGLQIRTLSMVGWTRNRFAGHAVLEGFFGLDAGGVEVIPTQRLIDVSSFAKKKAFWGK</sequence>
<keyword evidence="2" id="KW-1185">Reference proteome</keyword>
<reference evidence="1" key="2">
    <citation type="journal article" date="2023" name="IMA Fungus">
        <title>Comparative genomic study of the Penicillium genus elucidates a diverse pangenome and 15 lateral gene transfer events.</title>
        <authorList>
            <person name="Petersen C."/>
            <person name="Sorensen T."/>
            <person name="Nielsen M.R."/>
            <person name="Sondergaard T.E."/>
            <person name="Sorensen J.L."/>
            <person name="Fitzpatrick D.A."/>
            <person name="Frisvad J.C."/>
            <person name="Nielsen K.L."/>
        </authorList>
    </citation>
    <scope>NUCLEOTIDE SEQUENCE</scope>
    <source>
        <strain evidence="1">IBT 26290</strain>
    </source>
</reference>
<protein>
    <submittedName>
        <fullName evidence="1">Uncharacterized protein</fullName>
    </submittedName>
</protein>
<reference evidence="1" key="1">
    <citation type="submission" date="2022-11" db="EMBL/GenBank/DDBJ databases">
        <authorList>
            <person name="Petersen C."/>
        </authorList>
    </citation>
    <scope>NUCLEOTIDE SEQUENCE</scope>
    <source>
        <strain evidence="1">IBT 26290</strain>
    </source>
</reference>